<dbReference type="Gene3D" id="1.10.3730.20">
    <property type="match status" value="1"/>
</dbReference>
<dbReference type="PANTHER" id="PTHR22911:SF102">
    <property type="entry name" value="MEMBRANE PROTEIN"/>
    <property type="match status" value="1"/>
</dbReference>
<feature type="transmembrane region" description="Helical" evidence="2">
    <location>
        <begin position="176"/>
        <end position="193"/>
    </location>
</feature>
<feature type="transmembrane region" description="Helical" evidence="2">
    <location>
        <begin position="213"/>
        <end position="232"/>
    </location>
</feature>
<feature type="transmembrane region" description="Helical" evidence="2">
    <location>
        <begin position="62"/>
        <end position="80"/>
    </location>
</feature>
<dbReference type="Pfam" id="PF00892">
    <property type="entry name" value="EamA"/>
    <property type="match status" value="2"/>
</dbReference>
<reference evidence="5" key="1">
    <citation type="submission" date="2018-05" db="EMBL/GenBank/DDBJ databases">
        <title>Genome Sequencing of selected type strains of the family Eggerthellaceae.</title>
        <authorList>
            <person name="Danylec N."/>
            <person name="Stoll D.A."/>
            <person name="Doetsch A."/>
            <person name="Huch M."/>
        </authorList>
    </citation>
    <scope>NUCLEOTIDE SEQUENCE [LARGE SCALE GENOMIC DNA]</scope>
    <source>
        <strain evidence="5">DSM 16107</strain>
    </source>
</reference>
<protein>
    <submittedName>
        <fullName evidence="4">EamA family transporter</fullName>
    </submittedName>
</protein>
<dbReference type="AlphaFoldDB" id="A0A3N0IUC6"/>
<feature type="domain" description="EamA" evidence="3">
    <location>
        <begin position="145"/>
        <end position="273"/>
    </location>
</feature>
<dbReference type="GO" id="GO:0016020">
    <property type="term" value="C:membrane"/>
    <property type="evidence" value="ECO:0007669"/>
    <property type="project" value="InterPro"/>
</dbReference>
<evidence type="ECO:0000313" key="5">
    <source>
        <dbReference type="Proteomes" id="UP000270112"/>
    </source>
</evidence>
<comment type="caution">
    <text evidence="4">The sequence shown here is derived from an EMBL/GenBank/DDBJ whole genome shotgun (WGS) entry which is preliminary data.</text>
</comment>
<feature type="transmembrane region" description="Helical" evidence="2">
    <location>
        <begin position="31"/>
        <end position="50"/>
    </location>
</feature>
<feature type="transmembrane region" description="Helical" evidence="2">
    <location>
        <begin position="86"/>
        <end position="111"/>
    </location>
</feature>
<evidence type="ECO:0000256" key="2">
    <source>
        <dbReference type="SAM" id="Phobius"/>
    </source>
</evidence>
<keyword evidence="2" id="KW-0812">Transmembrane</keyword>
<organism evidence="4 5">
    <name type="scientific">Eggerthella sinensis</name>
    <dbReference type="NCBI Taxonomy" id="242230"/>
    <lineage>
        <taxon>Bacteria</taxon>
        <taxon>Bacillati</taxon>
        <taxon>Actinomycetota</taxon>
        <taxon>Coriobacteriia</taxon>
        <taxon>Eggerthellales</taxon>
        <taxon>Eggerthellaceae</taxon>
        <taxon>Eggerthella</taxon>
    </lineage>
</organism>
<dbReference type="InterPro" id="IPR000620">
    <property type="entry name" value="EamA_dom"/>
</dbReference>
<keyword evidence="2" id="KW-1133">Transmembrane helix</keyword>
<feature type="non-terminal residue" evidence="4">
    <location>
        <position position="273"/>
    </location>
</feature>
<evidence type="ECO:0000313" key="4">
    <source>
        <dbReference type="EMBL" id="RNM40563.1"/>
    </source>
</evidence>
<dbReference type="PANTHER" id="PTHR22911">
    <property type="entry name" value="ACYL-MALONYL CONDENSING ENZYME-RELATED"/>
    <property type="match status" value="1"/>
</dbReference>
<feature type="domain" description="EamA" evidence="3">
    <location>
        <begin position="9"/>
        <end position="134"/>
    </location>
</feature>
<name>A0A3N0IUC6_9ACTN</name>
<sequence length="273" mass="28066">MKPYMTYLPALLLFGSNGIVAGQIDLGSGQIVLLRTLVGCLFLVAVFALTRGKLTCLRNPKCFALLVASGAAMGASWMFLYEAYTLVGVSMATLAYYCGPVIVLAVSPLVFGERLTKAKIGGIAVVMAGMVLVNGGSVQQGGLSWGLVCGLASAALFALMVVLSKKAQGAEGLERSLVQLVASFATAGLILVAQHGFDVAAVVQSALPAASDIAPVLFLGIVNTGLGCFLYFSSIAKLPAGSVAICGYLEPLSALAFASLLLHEQMAVVQLLG</sequence>
<gene>
    <name evidence="4" type="ORF">DMP09_13760</name>
</gene>
<keyword evidence="2" id="KW-0472">Membrane</keyword>
<dbReference type="SUPFAM" id="SSF103481">
    <property type="entry name" value="Multidrug resistance efflux transporter EmrE"/>
    <property type="match status" value="2"/>
</dbReference>
<dbReference type="Proteomes" id="UP000270112">
    <property type="component" value="Unassembled WGS sequence"/>
</dbReference>
<feature type="transmembrane region" description="Helical" evidence="2">
    <location>
        <begin position="143"/>
        <end position="164"/>
    </location>
</feature>
<evidence type="ECO:0000259" key="3">
    <source>
        <dbReference type="Pfam" id="PF00892"/>
    </source>
</evidence>
<dbReference type="EMBL" id="QICC01000075">
    <property type="protein sequence ID" value="RNM40563.1"/>
    <property type="molecule type" value="Genomic_DNA"/>
</dbReference>
<proteinExistence type="inferred from homology"/>
<comment type="similarity">
    <text evidence="1">Belongs to the EamA transporter family.</text>
</comment>
<dbReference type="InterPro" id="IPR037185">
    <property type="entry name" value="EmrE-like"/>
</dbReference>
<accession>A0A3N0IUC6</accession>
<feature type="transmembrane region" description="Helical" evidence="2">
    <location>
        <begin position="118"/>
        <end position="137"/>
    </location>
</feature>
<evidence type="ECO:0000256" key="1">
    <source>
        <dbReference type="ARBA" id="ARBA00007362"/>
    </source>
</evidence>